<reference evidence="1 3" key="1">
    <citation type="journal article" date="2011" name="Nature">
        <title>The Medicago genome provides insight into the evolution of rhizobial symbioses.</title>
        <authorList>
            <person name="Young N.D."/>
            <person name="Debelle F."/>
            <person name="Oldroyd G.E."/>
            <person name="Geurts R."/>
            <person name="Cannon S.B."/>
            <person name="Udvardi M.K."/>
            <person name="Benedito V.A."/>
            <person name="Mayer K.F."/>
            <person name="Gouzy J."/>
            <person name="Schoof H."/>
            <person name="Van de Peer Y."/>
            <person name="Proost S."/>
            <person name="Cook D.R."/>
            <person name="Meyers B.C."/>
            <person name="Spannagl M."/>
            <person name="Cheung F."/>
            <person name="De Mita S."/>
            <person name="Krishnakumar V."/>
            <person name="Gundlach H."/>
            <person name="Zhou S."/>
            <person name="Mudge J."/>
            <person name="Bharti A.K."/>
            <person name="Murray J.D."/>
            <person name="Naoumkina M.A."/>
            <person name="Rosen B."/>
            <person name="Silverstein K.A."/>
            <person name="Tang H."/>
            <person name="Rombauts S."/>
            <person name="Zhao P.X."/>
            <person name="Zhou P."/>
            <person name="Barbe V."/>
            <person name="Bardou P."/>
            <person name="Bechner M."/>
            <person name="Bellec A."/>
            <person name="Berger A."/>
            <person name="Berges H."/>
            <person name="Bidwell S."/>
            <person name="Bisseling T."/>
            <person name="Choisne N."/>
            <person name="Couloux A."/>
            <person name="Denny R."/>
            <person name="Deshpande S."/>
            <person name="Dai X."/>
            <person name="Doyle J.J."/>
            <person name="Dudez A.M."/>
            <person name="Farmer A.D."/>
            <person name="Fouteau S."/>
            <person name="Franken C."/>
            <person name="Gibelin C."/>
            <person name="Gish J."/>
            <person name="Goldstein S."/>
            <person name="Gonzalez A.J."/>
            <person name="Green P.J."/>
            <person name="Hallab A."/>
            <person name="Hartog M."/>
            <person name="Hua A."/>
            <person name="Humphray S.J."/>
            <person name="Jeong D.H."/>
            <person name="Jing Y."/>
            <person name="Jocker A."/>
            <person name="Kenton S.M."/>
            <person name="Kim D.J."/>
            <person name="Klee K."/>
            <person name="Lai H."/>
            <person name="Lang C."/>
            <person name="Lin S."/>
            <person name="Macmil S.L."/>
            <person name="Magdelenat G."/>
            <person name="Matthews L."/>
            <person name="McCorrison J."/>
            <person name="Monaghan E.L."/>
            <person name="Mun J.H."/>
            <person name="Najar F.Z."/>
            <person name="Nicholson C."/>
            <person name="Noirot C."/>
            <person name="O'Bleness M."/>
            <person name="Paule C.R."/>
            <person name="Poulain J."/>
            <person name="Prion F."/>
            <person name="Qin B."/>
            <person name="Qu C."/>
            <person name="Retzel E.F."/>
            <person name="Riddle C."/>
            <person name="Sallet E."/>
            <person name="Samain S."/>
            <person name="Samson N."/>
            <person name="Sanders I."/>
            <person name="Saurat O."/>
            <person name="Scarpelli C."/>
            <person name="Schiex T."/>
            <person name="Segurens B."/>
            <person name="Severin A.J."/>
            <person name="Sherrier D.J."/>
            <person name="Shi R."/>
            <person name="Sims S."/>
            <person name="Singer S.R."/>
            <person name="Sinharoy S."/>
            <person name="Sterck L."/>
            <person name="Viollet A."/>
            <person name="Wang B.B."/>
            <person name="Wang K."/>
            <person name="Wang M."/>
            <person name="Wang X."/>
            <person name="Warfsmann J."/>
            <person name="Weissenbach J."/>
            <person name="White D.D."/>
            <person name="White J.D."/>
            <person name="Wiley G.B."/>
            <person name="Wincker P."/>
            <person name="Xing Y."/>
            <person name="Yang L."/>
            <person name="Yao Z."/>
            <person name="Ying F."/>
            <person name="Zhai J."/>
            <person name="Zhou L."/>
            <person name="Zuber A."/>
            <person name="Denarie J."/>
            <person name="Dixon R.A."/>
            <person name="May G.D."/>
            <person name="Schwartz D.C."/>
            <person name="Rogers J."/>
            <person name="Quetier F."/>
            <person name="Town C.D."/>
            <person name="Roe B.A."/>
        </authorList>
    </citation>
    <scope>NUCLEOTIDE SEQUENCE [LARGE SCALE GENOMIC DNA]</scope>
    <source>
        <strain evidence="1">A17</strain>
        <strain evidence="2 3">cv. Jemalong A17</strain>
    </source>
</reference>
<proteinExistence type="predicted"/>
<protein>
    <submittedName>
        <fullName evidence="1 2">Uncharacterized protein</fullName>
    </submittedName>
</protein>
<keyword evidence="3" id="KW-1185">Reference proteome</keyword>
<organism evidence="1 3">
    <name type="scientific">Medicago truncatula</name>
    <name type="common">Barrel medic</name>
    <name type="synonym">Medicago tribuloides</name>
    <dbReference type="NCBI Taxonomy" id="3880"/>
    <lineage>
        <taxon>Eukaryota</taxon>
        <taxon>Viridiplantae</taxon>
        <taxon>Streptophyta</taxon>
        <taxon>Embryophyta</taxon>
        <taxon>Tracheophyta</taxon>
        <taxon>Spermatophyta</taxon>
        <taxon>Magnoliopsida</taxon>
        <taxon>eudicotyledons</taxon>
        <taxon>Gunneridae</taxon>
        <taxon>Pentapetalae</taxon>
        <taxon>rosids</taxon>
        <taxon>fabids</taxon>
        <taxon>Fabales</taxon>
        <taxon>Fabaceae</taxon>
        <taxon>Papilionoideae</taxon>
        <taxon>50 kb inversion clade</taxon>
        <taxon>NPAAA clade</taxon>
        <taxon>Hologalegina</taxon>
        <taxon>IRL clade</taxon>
        <taxon>Trifolieae</taxon>
        <taxon>Medicago</taxon>
    </lineage>
</organism>
<dbReference type="EMBL" id="CM001222">
    <property type="protein sequence ID" value="KEH25486.1"/>
    <property type="molecule type" value="Genomic_DNA"/>
</dbReference>
<accession>A0A072U7Y9</accession>
<reference evidence="2" key="3">
    <citation type="submission" date="2015-04" db="UniProtKB">
        <authorList>
            <consortium name="EnsemblPlants"/>
        </authorList>
    </citation>
    <scope>IDENTIFICATION</scope>
    <source>
        <strain evidence="2">cv. Jemalong A17</strain>
    </source>
</reference>
<gene>
    <name evidence="1" type="ordered locus">MTR_6g024150</name>
</gene>
<reference evidence="1 3" key="2">
    <citation type="journal article" date="2014" name="BMC Genomics">
        <title>An improved genome release (version Mt4.0) for the model legume Medicago truncatula.</title>
        <authorList>
            <person name="Tang H."/>
            <person name="Krishnakumar V."/>
            <person name="Bidwell S."/>
            <person name="Rosen B."/>
            <person name="Chan A."/>
            <person name="Zhou S."/>
            <person name="Gentzbittel L."/>
            <person name="Childs K.L."/>
            <person name="Yandell M."/>
            <person name="Gundlach H."/>
            <person name="Mayer K.F."/>
            <person name="Schwartz D.C."/>
            <person name="Town C.D."/>
        </authorList>
    </citation>
    <scope>GENOME REANNOTATION</scope>
    <source>
        <strain evidence="1">A17</strain>
        <strain evidence="2 3">cv. Jemalong A17</strain>
    </source>
</reference>
<evidence type="ECO:0000313" key="2">
    <source>
        <dbReference type="EnsemblPlants" id="KEH25486"/>
    </source>
</evidence>
<dbReference type="AlphaFoldDB" id="A0A072U7Y9"/>
<dbReference type="EnsemblPlants" id="KEH25486">
    <property type="protein sequence ID" value="KEH25486"/>
    <property type="gene ID" value="MTR_6g024150"/>
</dbReference>
<evidence type="ECO:0000313" key="1">
    <source>
        <dbReference type="EMBL" id="KEH25486.1"/>
    </source>
</evidence>
<name>A0A072U7Y9_MEDTR</name>
<dbReference type="HOGENOM" id="CLU_2889183_0_0_1"/>
<evidence type="ECO:0000313" key="3">
    <source>
        <dbReference type="Proteomes" id="UP000002051"/>
    </source>
</evidence>
<dbReference type="Proteomes" id="UP000002051">
    <property type="component" value="Chromosome 6"/>
</dbReference>
<sequence length="63" mass="7227">MFEHSGVAYVFWSCNREGQAGCENLTVKTNTYFINLYYVLDPEELLEEVKTAAKVTLEEMDAD</sequence>